<dbReference type="GO" id="GO:0016818">
    <property type="term" value="F:hydrolase activity, acting on acid anhydrides, in phosphorus-containing anhydrides"/>
    <property type="evidence" value="ECO:0007669"/>
    <property type="project" value="TreeGrafter"/>
</dbReference>
<name>A0A932VQW1_9BACT</name>
<evidence type="ECO:0000256" key="1">
    <source>
        <dbReference type="ARBA" id="ARBA00001946"/>
    </source>
</evidence>
<comment type="cofactor">
    <cofactor evidence="1">
        <name>Mg(2+)</name>
        <dbReference type="ChEBI" id="CHEBI:18420"/>
    </cofactor>
</comment>
<evidence type="ECO:0000313" key="7">
    <source>
        <dbReference type="EMBL" id="MBI3630915.1"/>
    </source>
</evidence>
<proteinExistence type="inferred from homology"/>
<comment type="caution">
    <text evidence="7">The sequence shown here is derived from an EMBL/GenBank/DDBJ whole genome shotgun (WGS) entry which is preliminary data.</text>
</comment>
<evidence type="ECO:0000256" key="3">
    <source>
        <dbReference type="ARBA" id="ARBA00022723"/>
    </source>
</evidence>
<feature type="domain" description="Nudix hydrolase" evidence="6">
    <location>
        <begin position="1"/>
        <end position="71"/>
    </location>
</feature>
<evidence type="ECO:0000256" key="2">
    <source>
        <dbReference type="ARBA" id="ARBA00005582"/>
    </source>
</evidence>
<dbReference type="Pfam" id="PF00293">
    <property type="entry name" value="NUDIX"/>
    <property type="match status" value="1"/>
</dbReference>
<dbReference type="GO" id="GO:0005737">
    <property type="term" value="C:cytoplasm"/>
    <property type="evidence" value="ECO:0007669"/>
    <property type="project" value="TreeGrafter"/>
</dbReference>
<comment type="similarity">
    <text evidence="2">Belongs to the Nudix hydrolase family.</text>
</comment>
<dbReference type="PROSITE" id="PS51462">
    <property type="entry name" value="NUDIX"/>
    <property type="match status" value="1"/>
</dbReference>
<dbReference type="InterPro" id="IPR015797">
    <property type="entry name" value="NUDIX_hydrolase-like_dom_sf"/>
</dbReference>
<dbReference type="EMBL" id="JACQCR010000025">
    <property type="protein sequence ID" value="MBI3630915.1"/>
    <property type="molecule type" value="Genomic_DNA"/>
</dbReference>
<evidence type="ECO:0000259" key="6">
    <source>
        <dbReference type="PROSITE" id="PS51462"/>
    </source>
</evidence>
<dbReference type="InterPro" id="IPR020084">
    <property type="entry name" value="NUDIX_hydrolase_CS"/>
</dbReference>
<gene>
    <name evidence="7" type="ORF">HY221_01080</name>
</gene>
<sequence length="71" mass="7966">MKNYTLGFIFTPSLGRVLLVHKLNPEWQAGKINGGGGKMEAGENPLTCIVREVREETGLITNELRKLFYSE</sequence>
<dbReference type="PROSITE" id="PS00893">
    <property type="entry name" value="NUDIX_BOX"/>
    <property type="match status" value="1"/>
</dbReference>
<dbReference type="AlphaFoldDB" id="A0A932VQW1"/>
<reference evidence="7" key="1">
    <citation type="submission" date="2020-07" db="EMBL/GenBank/DDBJ databases">
        <title>Huge and variable diversity of episymbiotic CPR bacteria and DPANN archaea in groundwater ecosystems.</title>
        <authorList>
            <person name="He C.Y."/>
            <person name="Keren R."/>
            <person name="Whittaker M."/>
            <person name="Farag I.F."/>
            <person name="Doudna J."/>
            <person name="Cate J.H.D."/>
            <person name="Banfield J.F."/>
        </authorList>
    </citation>
    <scope>NUCLEOTIDE SEQUENCE</scope>
    <source>
        <strain evidence="7">NC_groundwater_973_Pr1_S-0.2um_54_13</strain>
    </source>
</reference>
<evidence type="ECO:0000256" key="4">
    <source>
        <dbReference type="ARBA" id="ARBA00022801"/>
    </source>
</evidence>
<keyword evidence="3" id="KW-0479">Metal-binding</keyword>
<protein>
    <submittedName>
        <fullName evidence="7">NUDIX domain-containing protein</fullName>
    </submittedName>
</protein>
<organism evidence="7 8">
    <name type="scientific">Candidatus Sungiibacteriota bacterium</name>
    <dbReference type="NCBI Taxonomy" id="2750080"/>
    <lineage>
        <taxon>Bacteria</taxon>
        <taxon>Candidatus Sungiibacteriota</taxon>
    </lineage>
</organism>
<dbReference type="InterPro" id="IPR000086">
    <property type="entry name" value="NUDIX_hydrolase_dom"/>
</dbReference>
<keyword evidence="4" id="KW-0378">Hydrolase</keyword>
<keyword evidence="5" id="KW-0460">Magnesium</keyword>
<dbReference type="GO" id="GO:0046872">
    <property type="term" value="F:metal ion binding"/>
    <property type="evidence" value="ECO:0007669"/>
    <property type="project" value="UniProtKB-KW"/>
</dbReference>
<evidence type="ECO:0000313" key="8">
    <source>
        <dbReference type="Proteomes" id="UP000753196"/>
    </source>
</evidence>
<dbReference type="PANTHER" id="PTHR43758">
    <property type="entry name" value="7,8-DIHYDRO-8-OXOGUANINE TRIPHOSPHATASE"/>
    <property type="match status" value="1"/>
</dbReference>
<dbReference type="SUPFAM" id="SSF55811">
    <property type="entry name" value="Nudix"/>
    <property type="match status" value="1"/>
</dbReference>
<dbReference type="Gene3D" id="3.90.79.10">
    <property type="entry name" value="Nucleoside Triphosphate Pyrophosphohydrolase"/>
    <property type="match status" value="1"/>
</dbReference>
<dbReference type="Proteomes" id="UP000753196">
    <property type="component" value="Unassembled WGS sequence"/>
</dbReference>
<dbReference type="PANTHER" id="PTHR43758:SF2">
    <property type="entry name" value="OXIDIZED PURINE NUCLEOSIDE TRIPHOSPHATE HYDROLASE"/>
    <property type="match status" value="1"/>
</dbReference>
<accession>A0A932VQW1</accession>
<evidence type="ECO:0000256" key="5">
    <source>
        <dbReference type="ARBA" id="ARBA00022842"/>
    </source>
</evidence>